<organism evidence="7 8">
    <name type="scientific">Maribellus luteus</name>
    <dbReference type="NCBI Taxonomy" id="2305463"/>
    <lineage>
        <taxon>Bacteria</taxon>
        <taxon>Pseudomonadati</taxon>
        <taxon>Bacteroidota</taxon>
        <taxon>Bacteroidia</taxon>
        <taxon>Marinilabiliales</taxon>
        <taxon>Prolixibacteraceae</taxon>
        <taxon>Maribellus</taxon>
    </lineage>
</organism>
<dbReference type="GO" id="GO:0051536">
    <property type="term" value="F:iron-sulfur cluster binding"/>
    <property type="evidence" value="ECO:0007669"/>
    <property type="project" value="UniProtKB-KW"/>
</dbReference>
<dbReference type="Gene3D" id="3.20.20.70">
    <property type="entry name" value="Aldolase class I"/>
    <property type="match status" value="1"/>
</dbReference>
<dbReference type="Proteomes" id="UP000265926">
    <property type="component" value="Unassembled WGS sequence"/>
</dbReference>
<dbReference type="SUPFAM" id="SSF102114">
    <property type="entry name" value="Radical SAM enzymes"/>
    <property type="match status" value="1"/>
</dbReference>
<dbReference type="Pfam" id="PF04055">
    <property type="entry name" value="Radical_SAM"/>
    <property type="match status" value="1"/>
</dbReference>
<keyword evidence="8" id="KW-1185">Reference proteome</keyword>
<evidence type="ECO:0000313" key="8">
    <source>
        <dbReference type="Proteomes" id="UP000265926"/>
    </source>
</evidence>
<accession>A0A399SPW7</accession>
<dbReference type="GO" id="GO:0046872">
    <property type="term" value="F:metal ion binding"/>
    <property type="evidence" value="ECO:0007669"/>
    <property type="project" value="UniProtKB-KW"/>
</dbReference>
<dbReference type="PANTHER" id="PTHR43288:SF1">
    <property type="entry name" value="GLYCYL-RADICAL ENZYME ACTIVATING ENZYME MJ0021-RELATED"/>
    <property type="match status" value="1"/>
</dbReference>
<dbReference type="InterPro" id="IPR058240">
    <property type="entry name" value="rSAM_sf"/>
</dbReference>
<keyword evidence="2" id="KW-0949">S-adenosyl-L-methionine</keyword>
<dbReference type="RefSeq" id="WP_119439817.1">
    <property type="nucleotide sequence ID" value="NZ_QWGR01000017.1"/>
</dbReference>
<feature type="domain" description="Radical SAM core" evidence="6">
    <location>
        <begin position="69"/>
        <end position="285"/>
    </location>
</feature>
<comment type="caution">
    <text evidence="7">The sequence shown here is derived from an EMBL/GenBank/DDBJ whole genome shotgun (WGS) entry which is preliminary data.</text>
</comment>
<evidence type="ECO:0000256" key="1">
    <source>
        <dbReference type="ARBA" id="ARBA00001966"/>
    </source>
</evidence>
<name>A0A399SPW7_9BACT</name>
<reference evidence="7 8" key="1">
    <citation type="submission" date="2018-08" db="EMBL/GenBank/DDBJ databases">
        <title>Pallidiluteibacterium maritimus gen. nov., sp. nov., isolated from coastal sediment.</title>
        <authorList>
            <person name="Zhou L.Y."/>
        </authorList>
    </citation>
    <scope>NUCLEOTIDE SEQUENCE [LARGE SCALE GENOMIC DNA]</scope>
    <source>
        <strain evidence="7 8">XSD2</strain>
    </source>
</reference>
<evidence type="ECO:0000256" key="5">
    <source>
        <dbReference type="ARBA" id="ARBA00023014"/>
    </source>
</evidence>
<proteinExistence type="predicted"/>
<dbReference type="AlphaFoldDB" id="A0A399SPW7"/>
<dbReference type="SFLD" id="SFLDS00029">
    <property type="entry name" value="Radical_SAM"/>
    <property type="match status" value="1"/>
</dbReference>
<dbReference type="GO" id="GO:0003824">
    <property type="term" value="F:catalytic activity"/>
    <property type="evidence" value="ECO:0007669"/>
    <property type="project" value="InterPro"/>
</dbReference>
<dbReference type="InterPro" id="IPR007197">
    <property type="entry name" value="rSAM"/>
</dbReference>
<dbReference type="PANTHER" id="PTHR43288">
    <property type="entry name" value="BIOTIN SYNTHASE-RELATED PROTEIN, RADICAL SAM SUPERFAMILY"/>
    <property type="match status" value="1"/>
</dbReference>
<gene>
    <name evidence="7" type="ORF">D1614_20280</name>
</gene>
<comment type="cofactor">
    <cofactor evidence="1">
        <name>[4Fe-4S] cluster</name>
        <dbReference type="ChEBI" id="CHEBI:49883"/>
    </cofactor>
</comment>
<evidence type="ECO:0000259" key="6">
    <source>
        <dbReference type="PROSITE" id="PS51918"/>
    </source>
</evidence>
<dbReference type="EMBL" id="QWGR01000017">
    <property type="protein sequence ID" value="RIJ46066.1"/>
    <property type="molecule type" value="Genomic_DNA"/>
</dbReference>
<dbReference type="SFLD" id="SFLDG01108">
    <property type="entry name" value="Uncharacterised_Radical_SAM_Su"/>
    <property type="match status" value="1"/>
</dbReference>
<keyword evidence="3" id="KW-0479">Metal-binding</keyword>
<evidence type="ECO:0000313" key="7">
    <source>
        <dbReference type="EMBL" id="RIJ46066.1"/>
    </source>
</evidence>
<evidence type="ECO:0000256" key="2">
    <source>
        <dbReference type="ARBA" id="ARBA00022691"/>
    </source>
</evidence>
<dbReference type="InterPro" id="IPR013785">
    <property type="entry name" value="Aldolase_TIM"/>
</dbReference>
<dbReference type="InterPro" id="IPR040087">
    <property type="entry name" value="MJ0021-like"/>
</dbReference>
<keyword evidence="5" id="KW-0411">Iron-sulfur</keyword>
<keyword evidence="4" id="KW-0408">Iron</keyword>
<evidence type="ECO:0000256" key="4">
    <source>
        <dbReference type="ARBA" id="ARBA00023004"/>
    </source>
</evidence>
<dbReference type="OrthoDB" id="9810775at2"/>
<dbReference type="PROSITE" id="PS51918">
    <property type="entry name" value="RADICAL_SAM"/>
    <property type="match status" value="1"/>
</dbReference>
<protein>
    <submittedName>
        <fullName evidence="7">Radical SAM protein</fullName>
    </submittedName>
</protein>
<evidence type="ECO:0000256" key="3">
    <source>
        <dbReference type="ARBA" id="ARBA00022723"/>
    </source>
</evidence>
<sequence length="414" mass="47785">MEPYYNWLNSLVNRNKTEFAAWSDLKWLNTYNAREAQERRDELTAKLNGNLLFKDTKPYYNRISGGCKLCGLGQWSCLFITGKCNASCFYCPASQLSDDVPTTQNLTFANSQAYAEYINHFNFKGVSFSGGEPLLFFDRTLEYLKQVRKRCKPEVYTWMYTNGILGETQKFRKLAAAGINEVRFDIGATGFSLDKLKLAKGIIPNITIEIPAVPERKDQLIKLLPQMIEAGVTNLNLHQLRLTTHNVKHLSKRNYTYIHAEHPIVLESELAALEILNAAREKSLDIGINYCSFYFKNRFQKAGFRTRLAHALAGPDEVLTPNGYIREYDGKALSYKAFRIFDVKPETNTVNEFELAGKKYFYLKEQVLKPTLIDDEDRKPVEDLLAREPEQIPTDPLLFRIWQLEYVERGLREY</sequence>